<dbReference type="GO" id="GO:0000209">
    <property type="term" value="P:protein polyubiquitination"/>
    <property type="evidence" value="ECO:0007669"/>
    <property type="project" value="InterPro"/>
</dbReference>
<evidence type="ECO:0000256" key="6">
    <source>
        <dbReference type="SAM" id="MobiDB-lite"/>
    </source>
</evidence>
<protein>
    <recommendedName>
        <fullName evidence="2">HECT-type E3 ubiquitin transferase</fullName>
        <ecNumber evidence="2">2.3.2.26</ecNumber>
    </recommendedName>
</protein>
<feature type="compositionally biased region" description="Basic and acidic residues" evidence="6">
    <location>
        <begin position="125"/>
        <end position="137"/>
    </location>
</feature>
<dbReference type="OrthoDB" id="8068875at2759"/>
<dbReference type="EC" id="2.3.2.26" evidence="2"/>
<feature type="compositionally biased region" description="Acidic residues" evidence="6">
    <location>
        <begin position="90"/>
        <end position="103"/>
    </location>
</feature>
<feature type="domain" description="HECT" evidence="7">
    <location>
        <begin position="696"/>
        <end position="942"/>
    </location>
</feature>
<keyword evidence="4 5" id="KW-0833">Ubl conjugation pathway</keyword>
<dbReference type="InterPro" id="IPR044611">
    <property type="entry name" value="E3A/B/C-like"/>
</dbReference>
<comment type="catalytic activity">
    <reaction evidence="1">
        <text>S-ubiquitinyl-[E2 ubiquitin-conjugating enzyme]-L-cysteine + [acceptor protein]-L-lysine = [E2 ubiquitin-conjugating enzyme]-L-cysteine + N(6)-ubiquitinyl-[acceptor protein]-L-lysine.</text>
        <dbReference type="EC" id="2.3.2.26"/>
    </reaction>
</comment>
<dbReference type="PANTHER" id="PTHR45700">
    <property type="entry name" value="UBIQUITIN-PROTEIN LIGASE E3C"/>
    <property type="match status" value="1"/>
</dbReference>
<feature type="region of interest" description="Disordered" evidence="6">
    <location>
        <begin position="1"/>
        <end position="143"/>
    </location>
</feature>
<dbReference type="Gene3D" id="3.90.1750.10">
    <property type="entry name" value="Hect, E3 ligase catalytic domains"/>
    <property type="match status" value="1"/>
</dbReference>
<keyword evidence="3" id="KW-0808">Transferase</keyword>
<evidence type="ECO:0000313" key="8">
    <source>
        <dbReference type="EMBL" id="KAF2403764.1"/>
    </source>
</evidence>
<dbReference type="SUPFAM" id="SSF56204">
    <property type="entry name" value="Hect, E3 ligase catalytic domain"/>
    <property type="match status" value="1"/>
</dbReference>
<proteinExistence type="predicted"/>
<feature type="compositionally biased region" description="Basic and acidic residues" evidence="6">
    <location>
        <begin position="431"/>
        <end position="446"/>
    </location>
</feature>
<dbReference type="GO" id="GO:0061630">
    <property type="term" value="F:ubiquitin protein ligase activity"/>
    <property type="evidence" value="ECO:0007669"/>
    <property type="project" value="UniProtKB-EC"/>
</dbReference>
<dbReference type="InterPro" id="IPR035983">
    <property type="entry name" value="Hect_E3_ubiquitin_ligase"/>
</dbReference>
<feature type="region of interest" description="Disordered" evidence="6">
    <location>
        <begin position="318"/>
        <end position="339"/>
    </location>
</feature>
<dbReference type="SMART" id="SM00119">
    <property type="entry name" value="HECTc"/>
    <property type="match status" value="1"/>
</dbReference>
<dbReference type="PANTHER" id="PTHR45700:SF8">
    <property type="entry name" value="HECT-TYPE E3 UBIQUITIN TRANSFERASE"/>
    <property type="match status" value="1"/>
</dbReference>
<feature type="region of interest" description="Disordered" evidence="6">
    <location>
        <begin position="431"/>
        <end position="454"/>
    </location>
</feature>
<evidence type="ECO:0000256" key="2">
    <source>
        <dbReference type="ARBA" id="ARBA00012485"/>
    </source>
</evidence>
<dbReference type="PROSITE" id="PS50237">
    <property type="entry name" value="HECT"/>
    <property type="match status" value="1"/>
</dbReference>
<sequence length="962" mass="106730">MTPRPPFFGRQHSSSTSASHNSSRDVVPRSIAAPDLLHPDSYLSRGPQPWTGLDQGADHRHHRFHIRSPSGSLVPRFLGGKKKTRVSGIDVDEDDEDDGDDDPVTPNDVQRRCGSDGDVTDEYGFDLRPRKSHDRLGQLRKRSRDLPQDSFPCSTCGGLAFRPKDTPVNLYVCERCKCQTANPAEPAVDMDAVSEVAPLSARELYGVLKPCYTSYIQALQQAGQPDPATVTELVEMHFQSFVSYLISSYGSVDNLNASFGGTPPRPPPVARTKSEGALEALRPDFQRCPRKQDTLPTRPKMDHKNLLTGDIFDAASSLLNHDAKPPPDKPLRPPPSKAPVSPIKWPDLRAWYTCMLEFTAEKYAPNWLGPNYDVLHTYAAEIADAAAFIERAVLEVAEALLKPATLPPTSMDEARYLLVLLANPRLHCRRDTAARSDARPTRDPRARSKQASSTAAKGARVFALVLGKLAHLPAEVHTGMARSLSRYPTAEFRALADLLTGFVAERLTRLPKPPLRKHGGGTADARFPSESEELARIYGLVGAEGGPAARPPPEDWVLEVGLKVLSVLVHANDTFHHVGADGAVERGQLLPTTYFYASVLDVEGAVDVGAELKRWENKARFSLCQWPFLLSLGLKCRVLEYESRSKMIDHARREYYANESARWERERGALDFHLRVRRECIAEDSLRRISEAIGAAGDEMKKGLKIHFEGEKGIDAGGPRKEWFTLLVKELFDPAVGLFLYDPESHLCYFNPYSLEPSETYELVGAVLGLAIYNSTVLDVPFPSFVFQRLAAARPSSKTNLAAPGAWRPSLEALAQWRPTLARSLRQILAYEDDVRDLGLEFVAASERNGEYAEVELRPGGRTEAVTNRNRKEYVRAYVSLVLERGVKRQWEPFCRGFWNVCGGNALCLFRAEEIEQVIRGSEDLDVAVLRGAAVYKGWERGGRVLCTEEEAPACGRGEYGD</sequence>
<evidence type="ECO:0000313" key="9">
    <source>
        <dbReference type="Proteomes" id="UP000799640"/>
    </source>
</evidence>
<keyword evidence="9" id="KW-1185">Reference proteome</keyword>
<evidence type="ECO:0000256" key="5">
    <source>
        <dbReference type="PROSITE-ProRule" id="PRU00104"/>
    </source>
</evidence>
<evidence type="ECO:0000256" key="3">
    <source>
        <dbReference type="ARBA" id="ARBA00022679"/>
    </source>
</evidence>
<dbReference type="AlphaFoldDB" id="A0A6G1I6E9"/>
<dbReference type="Gene3D" id="3.30.2160.10">
    <property type="entry name" value="Hect, E3 ligase catalytic domain"/>
    <property type="match status" value="1"/>
</dbReference>
<dbReference type="Pfam" id="PF00632">
    <property type="entry name" value="HECT"/>
    <property type="match status" value="1"/>
</dbReference>
<dbReference type="Proteomes" id="UP000799640">
    <property type="component" value="Unassembled WGS sequence"/>
</dbReference>
<dbReference type="InterPro" id="IPR000569">
    <property type="entry name" value="HECT_dom"/>
</dbReference>
<evidence type="ECO:0000259" key="7">
    <source>
        <dbReference type="PROSITE" id="PS50237"/>
    </source>
</evidence>
<organism evidence="8 9">
    <name type="scientific">Trichodelitschia bisporula</name>
    <dbReference type="NCBI Taxonomy" id="703511"/>
    <lineage>
        <taxon>Eukaryota</taxon>
        <taxon>Fungi</taxon>
        <taxon>Dikarya</taxon>
        <taxon>Ascomycota</taxon>
        <taxon>Pezizomycotina</taxon>
        <taxon>Dothideomycetes</taxon>
        <taxon>Dothideomycetes incertae sedis</taxon>
        <taxon>Phaeotrichales</taxon>
        <taxon>Phaeotrichaceae</taxon>
        <taxon>Trichodelitschia</taxon>
    </lineage>
</organism>
<evidence type="ECO:0000256" key="4">
    <source>
        <dbReference type="ARBA" id="ARBA00022786"/>
    </source>
</evidence>
<accession>A0A6G1I6E9</accession>
<comment type="caution">
    <text evidence="5">Lacks conserved residue(s) required for the propagation of feature annotation.</text>
</comment>
<evidence type="ECO:0000256" key="1">
    <source>
        <dbReference type="ARBA" id="ARBA00000885"/>
    </source>
</evidence>
<gene>
    <name evidence="8" type="ORF">EJ06DRAFT_519480</name>
</gene>
<name>A0A6G1I6E9_9PEZI</name>
<dbReference type="EMBL" id="ML996689">
    <property type="protein sequence ID" value="KAF2403764.1"/>
    <property type="molecule type" value="Genomic_DNA"/>
</dbReference>
<reference evidence="8" key="1">
    <citation type="journal article" date="2020" name="Stud. Mycol.">
        <title>101 Dothideomycetes genomes: a test case for predicting lifestyles and emergence of pathogens.</title>
        <authorList>
            <person name="Haridas S."/>
            <person name="Albert R."/>
            <person name="Binder M."/>
            <person name="Bloem J."/>
            <person name="Labutti K."/>
            <person name="Salamov A."/>
            <person name="Andreopoulos B."/>
            <person name="Baker S."/>
            <person name="Barry K."/>
            <person name="Bills G."/>
            <person name="Bluhm B."/>
            <person name="Cannon C."/>
            <person name="Castanera R."/>
            <person name="Culley D."/>
            <person name="Daum C."/>
            <person name="Ezra D."/>
            <person name="Gonzalez J."/>
            <person name="Henrissat B."/>
            <person name="Kuo A."/>
            <person name="Liang C."/>
            <person name="Lipzen A."/>
            <person name="Lutzoni F."/>
            <person name="Magnuson J."/>
            <person name="Mondo S."/>
            <person name="Nolan M."/>
            <person name="Ohm R."/>
            <person name="Pangilinan J."/>
            <person name="Park H.-J."/>
            <person name="Ramirez L."/>
            <person name="Alfaro M."/>
            <person name="Sun H."/>
            <person name="Tritt A."/>
            <person name="Yoshinaga Y."/>
            <person name="Zwiers L.-H."/>
            <person name="Turgeon B."/>
            <person name="Goodwin S."/>
            <person name="Spatafora J."/>
            <person name="Crous P."/>
            <person name="Grigoriev I."/>
        </authorList>
    </citation>
    <scope>NUCLEOTIDE SEQUENCE</scope>
    <source>
        <strain evidence="8">CBS 262.69</strain>
    </source>
</reference>
<feature type="compositionally biased region" description="Basic and acidic residues" evidence="6">
    <location>
        <begin position="321"/>
        <end position="331"/>
    </location>
</feature>